<dbReference type="EMBL" id="JXZB01000002">
    <property type="protein sequence ID" value="KIQ64778.1"/>
    <property type="molecule type" value="Genomic_DNA"/>
</dbReference>
<keyword evidence="1" id="KW-0808">Transferase</keyword>
<keyword evidence="2" id="KW-0418">Kinase</keyword>
<protein>
    <recommendedName>
        <fullName evidence="3">Carbohydrate kinase PfkB domain-containing protein</fullName>
    </recommendedName>
</protein>
<keyword evidence="5" id="KW-1185">Reference proteome</keyword>
<proteinExistence type="predicted"/>
<dbReference type="PATRIC" id="fig|2064.6.peg.2481"/>
<evidence type="ECO:0000313" key="5">
    <source>
        <dbReference type="Proteomes" id="UP000032066"/>
    </source>
</evidence>
<feature type="domain" description="Carbohydrate kinase PfkB" evidence="3">
    <location>
        <begin position="46"/>
        <end position="294"/>
    </location>
</feature>
<dbReference type="STRING" id="2064.TR51_11540"/>
<comment type="caution">
    <text evidence="4">The sequence shown here is derived from an EMBL/GenBank/DDBJ whole genome shotgun (WGS) entry which is preliminary data.</text>
</comment>
<dbReference type="PANTHER" id="PTHR10584">
    <property type="entry name" value="SUGAR KINASE"/>
    <property type="match status" value="1"/>
</dbReference>
<dbReference type="AlphaFoldDB" id="A0A0D0Q1G9"/>
<dbReference type="RefSeq" id="WP_043910596.1">
    <property type="nucleotide sequence ID" value="NZ_JXZB01000002.1"/>
</dbReference>
<accession>A0A0D0Q1G9</accession>
<dbReference type="GO" id="GO:0016301">
    <property type="term" value="F:kinase activity"/>
    <property type="evidence" value="ECO:0007669"/>
    <property type="project" value="UniProtKB-KW"/>
</dbReference>
<reference evidence="4 5" key="1">
    <citation type="submission" date="2015-02" db="EMBL/GenBank/DDBJ databases">
        <title>Draft genome sequence of Kitasatospora griseola MF730-N6, a bafilomycin, terpentecin and satosporin producer.</title>
        <authorList>
            <person name="Arens J.C."/>
            <person name="Haltli B."/>
            <person name="Kerr R.G."/>
        </authorList>
    </citation>
    <scope>NUCLEOTIDE SEQUENCE [LARGE SCALE GENOMIC DNA]</scope>
    <source>
        <strain evidence="4 5">MF730-N6</strain>
    </source>
</reference>
<gene>
    <name evidence="4" type="ORF">TR51_11540</name>
</gene>
<organism evidence="4 5">
    <name type="scientific">Kitasatospora griseola</name>
    <name type="common">Streptomyces griseolosporeus</name>
    <dbReference type="NCBI Taxonomy" id="2064"/>
    <lineage>
        <taxon>Bacteria</taxon>
        <taxon>Bacillati</taxon>
        <taxon>Actinomycetota</taxon>
        <taxon>Actinomycetes</taxon>
        <taxon>Kitasatosporales</taxon>
        <taxon>Streptomycetaceae</taxon>
        <taxon>Kitasatospora</taxon>
    </lineage>
</organism>
<evidence type="ECO:0000313" key="4">
    <source>
        <dbReference type="EMBL" id="KIQ64778.1"/>
    </source>
</evidence>
<dbReference type="Proteomes" id="UP000032066">
    <property type="component" value="Unassembled WGS sequence"/>
</dbReference>
<name>A0A0D0Q1G9_KITGR</name>
<sequence length="307" mass="32219">MERDADQHDCEVLIAGPYFADLVFHGLPRPVEPGREVFADGFALVSGGAYTLAMAVHRLGRTAVWSVDFGTDVFSTEVLSAARAEGLDERAFRHHPGPVRSLTVALSGPDDRAMVSYQDAVAPQPLVPLLRQYRPRILMFPQLLWDEPTLAAVRAAGQLGALVVMDCHDVPASLTDPAVRRVLAEVDVFTPNAAEALRLTGAADLDDAITELAALVPTLVVKRDARGAVAVRGGKRYDTPAVPVRTVDATAAGDCFNAGLVHGLLSGHDLPACLAVAAACGSAAVTGPGSGAALRAAELPSWLARLP</sequence>
<evidence type="ECO:0000256" key="1">
    <source>
        <dbReference type="ARBA" id="ARBA00022679"/>
    </source>
</evidence>
<evidence type="ECO:0000256" key="2">
    <source>
        <dbReference type="ARBA" id="ARBA00022777"/>
    </source>
</evidence>
<dbReference type="SUPFAM" id="SSF53613">
    <property type="entry name" value="Ribokinase-like"/>
    <property type="match status" value="1"/>
</dbReference>
<dbReference type="InterPro" id="IPR029056">
    <property type="entry name" value="Ribokinase-like"/>
</dbReference>
<evidence type="ECO:0000259" key="3">
    <source>
        <dbReference type="Pfam" id="PF00294"/>
    </source>
</evidence>
<dbReference type="InterPro" id="IPR011611">
    <property type="entry name" value="PfkB_dom"/>
</dbReference>
<dbReference type="PANTHER" id="PTHR10584:SF167">
    <property type="entry name" value="PFKB DOMAIN PROTEIN"/>
    <property type="match status" value="1"/>
</dbReference>
<dbReference type="Gene3D" id="3.40.1190.20">
    <property type="match status" value="1"/>
</dbReference>
<dbReference type="Pfam" id="PF00294">
    <property type="entry name" value="PfkB"/>
    <property type="match status" value="1"/>
</dbReference>